<proteinExistence type="predicted"/>
<evidence type="ECO:0000313" key="1">
    <source>
        <dbReference type="EMBL" id="MXO84576.1"/>
    </source>
</evidence>
<dbReference type="EMBL" id="WTYW01000001">
    <property type="protein sequence ID" value="MXO84576.1"/>
    <property type="molecule type" value="Genomic_DNA"/>
</dbReference>
<dbReference type="OrthoDB" id="7595626at2"/>
<organism evidence="1 2">
    <name type="scientific">Parapontixanthobacter aurantiacus</name>
    <dbReference type="NCBI Taxonomy" id="1463599"/>
    <lineage>
        <taxon>Bacteria</taxon>
        <taxon>Pseudomonadati</taxon>
        <taxon>Pseudomonadota</taxon>
        <taxon>Alphaproteobacteria</taxon>
        <taxon>Sphingomonadales</taxon>
        <taxon>Erythrobacteraceae</taxon>
        <taxon>Parapontixanthobacter</taxon>
    </lineage>
</organism>
<keyword evidence="2" id="KW-1185">Reference proteome</keyword>
<reference evidence="1 2" key="1">
    <citation type="submission" date="2019-12" db="EMBL/GenBank/DDBJ databases">
        <title>Genomic-based taxomic classification of the family Erythrobacteraceae.</title>
        <authorList>
            <person name="Xu L."/>
        </authorList>
    </citation>
    <scope>NUCLEOTIDE SEQUENCE [LARGE SCALE GENOMIC DNA]</scope>
    <source>
        <strain evidence="1 2">MCCC 1A09962</strain>
    </source>
</reference>
<comment type="caution">
    <text evidence="1">The sequence shown here is derived from an EMBL/GenBank/DDBJ whole genome shotgun (WGS) entry which is preliminary data.</text>
</comment>
<accession>A0A844ZBL4</accession>
<evidence type="ECO:0000313" key="2">
    <source>
        <dbReference type="Proteomes" id="UP000433104"/>
    </source>
</evidence>
<gene>
    <name evidence="1" type="ORF">GRI38_00820</name>
</gene>
<dbReference type="AlphaFoldDB" id="A0A844ZBL4"/>
<name>A0A844ZBL4_9SPHN</name>
<dbReference type="Proteomes" id="UP000433104">
    <property type="component" value="Unassembled WGS sequence"/>
</dbReference>
<protein>
    <submittedName>
        <fullName evidence="1">Uncharacterized protein</fullName>
    </submittedName>
</protein>
<dbReference type="RefSeq" id="WP_160681132.1">
    <property type="nucleotide sequence ID" value="NZ_WTYW01000001.1"/>
</dbReference>
<sequence>MLADLKYRVGIEGKTRTEVIALLGEPEDRRYEPGMSYWLLCPSFLDIWVLGVRWENGRAVETVVHDT</sequence>